<evidence type="ECO:0000313" key="2">
    <source>
        <dbReference type="Proteomes" id="UP000887565"/>
    </source>
</evidence>
<keyword evidence="2" id="KW-1185">Reference proteome</keyword>
<feature type="region of interest" description="Disordered" evidence="1">
    <location>
        <begin position="45"/>
        <end position="89"/>
    </location>
</feature>
<evidence type="ECO:0000313" key="3">
    <source>
        <dbReference type="WBParaSite" id="nRc.2.0.1.t00415-RA"/>
    </source>
</evidence>
<name>A0A915HFI9_ROMCU</name>
<dbReference type="WBParaSite" id="nRc.2.0.1.t00415-RA">
    <property type="protein sequence ID" value="nRc.2.0.1.t00415-RA"/>
    <property type="gene ID" value="nRc.2.0.1.g00415"/>
</dbReference>
<dbReference type="Proteomes" id="UP000887565">
    <property type="component" value="Unplaced"/>
</dbReference>
<evidence type="ECO:0000256" key="1">
    <source>
        <dbReference type="SAM" id="MobiDB-lite"/>
    </source>
</evidence>
<proteinExistence type="predicted"/>
<accession>A0A915HFI9</accession>
<feature type="compositionally biased region" description="Basic residues" evidence="1">
    <location>
        <begin position="66"/>
        <end position="89"/>
    </location>
</feature>
<reference evidence="3" key="1">
    <citation type="submission" date="2022-11" db="UniProtKB">
        <authorList>
            <consortium name="WormBaseParasite"/>
        </authorList>
    </citation>
    <scope>IDENTIFICATION</scope>
</reference>
<protein>
    <submittedName>
        <fullName evidence="3">Uncharacterized protein</fullName>
    </submittedName>
</protein>
<feature type="compositionally biased region" description="Basic and acidic residues" evidence="1">
    <location>
        <begin position="47"/>
        <end position="59"/>
    </location>
</feature>
<organism evidence="2 3">
    <name type="scientific">Romanomermis culicivorax</name>
    <name type="common">Nematode worm</name>
    <dbReference type="NCBI Taxonomy" id="13658"/>
    <lineage>
        <taxon>Eukaryota</taxon>
        <taxon>Metazoa</taxon>
        <taxon>Ecdysozoa</taxon>
        <taxon>Nematoda</taxon>
        <taxon>Enoplea</taxon>
        <taxon>Dorylaimia</taxon>
        <taxon>Mermithida</taxon>
        <taxon>Mermithoidea</taxon>
        <taxon>Mermithidae</taxon>
        <taxon>Romanomermis</taxon>
    </lineage>
</organism>
<dbReference type="AlphaFoldDB" id="A0A915HFI9"/>
<sequence>MDRSTTTHDGQGVAKNVHVACGKDAELDLIIRYKTAGIKMATMMSKPVDKKGEEMEKNKLGQRQNEKKKKKTKKKKEERKRQRRIGVGN</sequence>